<evidence type="ECO:0000313" key="1">
    <source>
        <dbReference type="EMBL" id="KAK7410766.1"/>
    </source>
</evidence>
<gene>
    <name evidence="1" type="ORF">VNO78_01845</name>
</gene>
<organism evidence="1 2">
    <name type="scientific">Psophocarpus tetragonolobus</name>
    <name type="common">Winged bean</name>
    <name type="synonym">Dolichos tetragonolobus</name>
    <dbReference type="NCBI Taxonomy" id="3891"/>
    <lineage>
        <taxon>Eukaryota</taxon>
        <taxon>Viridiplantae</taxon>
        <taxon>Streptophyta</taxon>
        <taxon>Embryophyta</taxon>
        <taxon>Tracheophyta</taxon>
        <taxon>Spermatophyta</taxon>
        <taxon>Magnoliopsida</taxon>
        <taxon>eudicotyledons</taxon>
        <taxon>Gunneridae</taxon>
        <taxon>Pentapetalae</taxon>
        <taxon>rosids</taxon>
        <taxon>fabids</taxon>
        <taxon>Fabales</taxon>
        <taxon>Fabaceae</taxon>
        <taxon>Papilionoideae</taxon>
        <taxon>50 kb inversion clade</taxon>
        <taxon>NPAAA clade</taxon>
        <taxon>indigoferoid/millettioid clade</taxon>
        <taxon>Phaseoleae</taxon>
        <taxon>Psophocarpus</taxon>
    </lineage>
</organism>
<evidence type="ECO:0000313" key="2">
    <source>
        <dbReference type="Proteomes" id="UP001386955"/>
    </source>
</evidence>
<name>A0AAN9SY95_PSOTE</name>
<sequence length="89" mass="9967">MLESYAELRGKHALSVINLGCTEEKSNRKAGLSQWAREGLAVLIFGRKSDLIDDVDYVGHPSPVSRYFWKPGYFRQPLDLRAVNVGVSS</sequence>
<dbReference type="Proteomes" id="UP001386955">
    <property type="component" value="Unassembled WGS sequence"/>
</dbReference>
<proteinExistence type="predicted"/>
<keyword evidence="2" id="KW-1185">Reference proteome</keyword>
<comment type="caution">
    <text evidence="1">The sequence shown here is derived from an EMBL/GenBank/DDBJ whole genome shotgun (WGS) entry which is preliminary data.</text>
</comment>
<dbReference type="AlphaFoldDB" id="A0AAN9SY95"/>
<dbReference type="EMBL" id="JAYMYS010000001">
    <property type="protein sequence ID" value="KAK7410766.1"/>
    <property type="molecule type" value="Genomic_DNA"/>
</dbReference>
<accession>A0AAN9SY95</accession>
<protein>
    <submittedName>
        <fullName evidence="1">Uncharacterized protein</fullName>
    </submittedName>
</protein>
<reference evidence="1 2" key="1">
    <citation type="submission" date="2024-01" db="EMBL/GenBank/DDBJ databases">
        <title>The genomes of 5 underutilized Papilionoideae crops provide insights into root nodulation and disease resistanc.</title>
        <authorList>
            <person name="Jiang F."/>
        </authorList>
    </citation>
    <scope>NUCLEOTIDE SEQUENCE [LARGE SCALE GENOMIC DNA]</scope>
    <source>
        <strain evidence="1">DUOXIRENSHENG_FW03</strain>
        <tissue evidence="1">Leaves</tissue>
    </source>
</reference>